<dbReference type="OrthoDB" id="292013at2"/>
<dbReference type="PROSITE" id="PS51257">
    <property type="entry name" value="PROKAR_LIPOPROTEIN"/>
    <property type="match status" value="1"/>
</dbReference>
<organism evidence="2 3">
    <name type="scientific">Rippkaea orientalis (strain PCC 8801 / RF-1)</name>
    <name type="common">Cyanothece sp. (strain PCC 8801)</name>
    <dbReference type="NCBI Taxonomy" id="41431"/>
    <lineage>
        <taxon>Bacteria</taxon>
        <taxon>Bacillati</taxon>
        <taxon>Cyanobacteriota</taxon>
        <taxon>Cyanophyceae</taxon>
        <taxon>Oscillatoriophycideae</taxon>
        <taxon>Chroococcales</taxon>
        <taxon>Aphanothecaceae</taxon>
        <taxon>Rippkaea</taxon>
        <taxon>Rippkaea orientalis</taxon>
    </lineage>
</organism>
<dbReference type="PANTHER" id="PTHR37957:SF1">
    <property type="entry name" value="PHYTASE-LIKE DOMAIN-CONTAINING PROTEIN"/>
    <property type="match status" value="1"/>
</dbReference>
<dbReference type="Pfam" id="PF13449">
    <property type="entry name" value="Phytase-like"/>
    <property type="match status" value="1"/>
</dbReference>
<gene>
    <name evidence="2" type="ordered locus">PCC8801_3472</name>
</gene>
<name>B7K0F3_RIPO1</name>
<sequence length="383" mass="42321">MKPVVVFVTHLILVIFLTACGISPQVLAEQRLFPPVSLEFLGEYQLPKQTFEGTSVGGLSGLSYDRQRDRFYALSDDRSQKAPARFYSLKLSISDGNDGKTEINSITVEAVTFLKNSSGEFYQVQTIDPEGIALSPRDTVFISSEGVPKRGINPFIGEFNLKTGQLERTLPLPERFLPGKEPDGTPRGVEDNLGFESLTISATSTLKDDPFRLFTANEWSLSQDTAQTDQKQKPLRLLHYGINSIGSPVLIAEHLYLLDETPNGVVSNGLTDLLALPQEGFWLSLERTFGLSGNGAKLFELVNSNASDISTRLKLTGDLKDINPLQKKLLLDLSDLGIELDNLEGMTFGPRLSDGSQSLILVSDDNFNQTQVTQFLLFRLKQE</sequence>
<proteinExistence type="predicted"/>
<dbReference type="InterPro" id="IPR027372">
    <property type="entry name" value="Phytase-like_dom"/>
</dbReference>
<evidence type="ECO:0000313" key="2">
    <source>
        <dbReference type="EMBL" id="ACK67437.1"/>
    </source>
</evidence>
<keyword evidence="3" id="KW-1185">Reference proteome</keyword>
<accession>B7K0F3</accession>
<dbReference type="RefSeq" id="WP_012596696.1">
    <property type="nucleotide sequence ID" value="NC_011726.1"/>
</dbReference>
<dbReference type="HOGENOM" id="CLU_047242_0_0_3"/>
<dbReference type="KEGG" id="cyp:PCC8801_3472"/>
<evidence type="ECO:0000259" key="1">
    <source>
        <dbReference type="Pfam" id="PF13449"/>
    </source>
</evidence>
<protein>
    <recommendedName>
        <fullName evidence="1">Phytase-like domain-containing protein</fullName>
    </recommendedName>
</protein>
<dbReference type="AlphaFoldDB" id="B7K0F3"/>
<dbReference type="PANTHER" id="PTHR37957">
    <property type="entry name" value="BLR7070 PROTEIN"/>
    <property type="match status" value="1"/>
</dbReference>
<dbReference type="Proteomes" id="UP000008204">
    <property type="component" value="Chromosome"/>
</dbReference>
<reference evidence="3" key="1">
    <citation type="journal article" date="2011" name="MBio">
        <title>Novel metabolic attributes of the genus Cyanothece, comprising a group of unicellular nitrogen-fixing Cyanobacteria.</title>
        <authorList>
            <person name="Bandyopadhyay A."/>
            <person name="Elvitigala T."/>
            <person name="Welsh E."/>
            <person name="Stockel J."/>
            <person name="Liberton M."/>
            <person name="Min H."/>
            <person name="Sherman L.A."/>
            <person name="Pakrasi H.B."/>
        </authorList>
    </citation>
    <scope>NUCLEOTIDE SEQUENCE [LARGE SCALE GENOMIC DNA]</scope>
    <source>
        <strain evidence="3">PCC 8801</strain>
    </source>
</reference>
<dbReference type="STRING" id="41431.PCC8801_3472"/>
<feature type="domain" description="Phytase-like" evidence="1">
    <location>
        <begin position="55"/>
        <end position="367"/>
    </location>
</feature>
<dbReference type="eggNOG" id="COG4222">
    <property type="taxonomic scope" value="Bacteria"/>
</dbReference>
<dbReference type="EMBL" id="CP001287">
    <property type="protein sequence ID" value="ACK67437.1"/>
    <property type="molecule type" value="Genomic_DNA"/>
</dbReference>
<evidence type="ECO:0000313" key="3">
    <source>
        <dbReference type="Proteomes" id="UP000008204"/>
    </source>
</evidence>